<accession>A0A382TNW9</accession>
<feature type="non-terminal residue" evidence="1">
    <location>
        <position position="161"/>
    </location>
</feature>
<reference evidence="1" key="1">
    <citation type="submission" date="2018-05" db="EMBL/GenBank/DDBJ databases">
        <authorList>
            <person name="Lanie J.A."/>
            <person name="Ng W.-L."/>
            <person name="Kazmierczak K.M."/>
            <person name="Andrzejewski T.M."/>
            <person name="Davidsen T.M."/>
            <person name="Wayne K.J."/>
            <person name="Tettelin H."/>
            <person name="Glass J.I."/>
            <person name="Rusch D."/>
            <person name="Podicherti R."/>
            <person name="Tsui H.-C.T."/>
            <person name="Winkler M.E."/>
        </authorList>
    </citation>
    <scope>NUCLEOTIDE SEQUENCE</scope>
</reference>
<organism evidence="1">
    <name type="scientific">marine metagenome</name>
    <dbReference type="NCBI Taxonomy" id="408172"/>
    <lineage>
        <taxon>unclassified sequences</taxon>
        <taxon>metagenomes</taxon>
        <taxon>ecological metagenomes</taxon>
    </lineage>
</organism>
<proteinExistence type="predicted"/>
<protein>
    <submittedName>
        <fullName evidence="1">Uncharacterized protein</fullName>
    </submittedName>
</protein>
<feature type="non-terminal residue" evidence="1">
    <location>
        <position position="1"/>
    </location>
</feature>
<gene>
    <name evidence="1" type="ORF">METZ01_LOCUS376640</name>
</gene>
<dbReference type="AlphaFoldDB" id="A0A382TNW9"/>
<evidence type="ECO:0000313" key="1">
    <source>
        <dbReference type="EMBL" id="SVD23786.1"/>
    </source>
</evidence>
<sequence length="161" mass="19164">MIKKLILLIIGLCWGQEVSFMRFYSNEHNYMADDRLLSTQRFGIPYIQVFYNDQKVPLIKESLDASGEVFSREVFEYNNEKKLIRQFFLNSDQKPDSLIQFGIDEPWSEEFRKALINKTRGYFTGQESKFILNASNQIEKIQFYNVQGLRYGQIDFIYDHL</sequence>
<dbReference type="EMBL" id="UINC01138066">
    <property type="protein sequence ID" value="SVD23786.1"/>
    <property type="molecule type" value="Genomic_DNA"/>
</dbReference>
<name>A0A382TNW9_9ZZZZ</name>